<dbReference type="InterPro" id="IPR031641">
    <property type="entry name" value="PapA_C"/>
</dbReference>
<evidence type="ECO:0000256" key="3">
    <source>
        <dbReference type="ARBA" id="ARBA00001907"/>
    </source>
</evidence>
<gene>
    <name evidence="14" type="ORF">HLB23_33725</name>
</gene>
<keyword evidence="8" id="KW-0808">Transferase</keyword>
<evidence type="ECO:0000256" key="1">
    <source>
        <dbReference type="ARBA" id="ARBA00000026"/>
    </source>
</evidence>
<comment type="similarity">
    <text evidence="4">Belongs to the acyltransferase PapA5 family.</text>
</comment>
<evidence type="ECO:0000313" key="14">
    <source>
        <dbReference type="EMBL" id="NNH74754.1"/>
    </source>
</evidence>
<dbReference type="SUPFAM" id="SSF52777">
    <property type="entry name" value="CoA-dependent acyltransferases"/>
    <property type="match status" value="2"/>
</dbReference>
<comment type="catalytic activity">
    <reaction evidence="2">
        <text>2 a mycocerosyl-[mycocerosic acid synthase] + a phenolphthiocerol = a dimycocerosyl phenolphthiocerol + 2 holo-[mycocerosic acid synthase].</text>
        <dbReference type="EC" id="2.3.1.282"/>
    </reaction>
</comment>
<comment type="catalytic activity">
    <reaction evidence="3">
        <text>2 a mycocerosyl-[mycocerosic acid synthase] + a phthiodiolone = a dimycocerosyl phthiodiolone + 2 holo-[mycocerosic acid synthase].</text>
        <dbReference type="EC" id="2.3.1.282"/>
    </reaction>
</comment>
<comment type="caution">
    <text evidence="14">The sequence shown here is derived from an EMBL/GenBank/DDBJ whole genome shotgun (WGS) entry which is preliminary data.</text>
</comment>
<dbReference type="PANTHER" id="PTHR28037:SF1">
    <property type="entry name" value="ALCOHOL O-ACETYLTRANSFERASE 1-RELATED"/>
    <property type="match status" value="1"/>
</dbReference>
<evidence type="ECO:0000256" key="10">
    <source>
        <dbReference type="ARBA" id="ARBA00030465"/>
    </source>
</evidence>
<keyword evidence="15" id="KW-1185">Reference proteome</keyword>
<evidence type="ECO:0000256" key="6">
    <source>
        <dbReference type="ARBA" id="ARBA00013449"/>
    </source>
</evidence>
<evidence type="ECO:0000313" key="15">
    <source>
        <dbReference type="Proteomes" id="UP000586827"/>
    </source>
</evidence>
<dbReference type="InterPro" id="IPR052058">
    <property type="entry name" value="Alcohol_O-acetyltransferase"/>
</dbReference>
<evidence type="ECO:0000256" key="5">
    <source>
        <dbReference type="ARBA" id="ARBA00012866"/>
    </source>
</evidence>
<proteinExistence type="inferred from homology"/>
<accession>A0A849C7V6</accession>
<dbReference type="GO" id="GO:0016746">
    <property type="term" value="F:acyltransferase activity"/>
    <property type="evidence" value="ECO:0007669"/>
    <property type="project" value="UniProtKB-KW"/>
</dbReference>
<keyword evidence="9" id="KW-0012">Acyltransferase</keyword>
<evidence type="ECO:0000256" key="12">
    <source>
        <dbReference type="ARBA" id="ARBA00033407"/>
    </source>
</evidence>
<sequence>MSVTTTAARDITRPLSPSERWFWIIDQISPSNCSGRVWVRGRVTPEQLDRAAAAVVAEYPLLRVGVEHGADFDPRFVPLPEPRIPLRRVSSDDPEAWQREIDAEMREPFDSAMGMVRLVDVVHAADTAAESHDLILTVSHVIADGRSLISLLRKLIEYGSTGADPVVRAPIPPADDLIPTTARGAWRYLYTTLYDQVVALVRRPRLLRGASRVPLAERVTRVVHRRLDAEQLAALVTDCRAAGVTVHGALAGAVALAIGKTVRPNGSGVTGIGSPVDFRPALTPAPAADELGIYAPVLANFVRFGARASLWSAARSVNQQLRRGVRQQRHLATVAGMRYGTPKSLETGWRFVELIDRRAPWNVSVTNLGRIDFPAQLGEWHLSNLSIAAGNSCVSALTVAVTTAHNEMHIEFCYVEGMLTPTGAEEFADRVLATLTDRTPPPAN</sequence>
<dbReference type="RefSeq" id="WP_157553521.1">
    <property type="nucleotide sequence ID" value="NZ_JABELX010000016.1"/>
</dbReference>
<feature type="domain" description="Phthiocerol/phthiodiolone dimycocerosyl transferase C-terminal" evidence="13">
    <location>
        <begin position="219"/>
        <end position="376"/>
    </location>
</feature>
<comment type="catalytic activity">
    <reaction evidence="1">
        <text>2 a mycocerosyl-[mycocerosic acid synthase] + a phthiocerol = a dimycocerosyl phthiocerol + 2 holo-[mycocerosic acid synthase].</text>
        <dbReference type="EC" id="2.3.1.282"/>
    </reaction>
</comment>
<evidence type="ECO:0000256" key="11">
    <source>
        <dbReference type="ARBA" id="ARBA00032317"/>
    </source>
</evidence>
<dbReference type="PANTHER" id="PTHR28037">
    <property type="entry name" value="ALCOHOL O-ACETYLTRANSFERASE 1-RELATED"/>
    <property type="match status" value="1"/>
</dbReference>
<evidence type="ECO:0000259" key="13">
    <source>
        <dbReference type="Pfam" id="PF16911"/>
    </source>
</evidence>
<evidence type="ECO:0000256" key="2">
    <source>
        <dbReference type="ARBA" id="ARBA00000625"/>
    </source>
</evidence>
<keyword evidence="7" id="KW-0443">Lipid metabolism</keyword>
<dbReference type="Proteomes" id="UP000586827">
    <property type="component" value="Unassembled WGS sequence"/>
</dbReference>
<keyword evidence="7" id="KW-0444">Lipid biosynthesis</keyword>
<dbReference type="EMBL" id="JABELX010000016">
    <property type="protein sequence ID" value="NNH74754.1"/>
    <property type="molecule type" value="Genomic_DNA"/>
</dbReference>
<protein>
    <recommendedName>
        <fullName evidence="6">Phthiocerol/phthiodiolone dimycocerosyl transferase</fullName>
        <ecNumber evidence="5">2.3.1.282</ecNumber>
    </recommendedName>
    <alternativeName>
        <fullName evidence="12">Acyltransferase PapA5</fullName>
    </alternativeName>
    <alternativeName>
        <fullName evidence="10">Phthiocerol/phthiodiolone O-acyltransferase</fullName>
    </alternativeName>
    <alternativeName>
        <fullName evidence="11">Polyketide synthase-associated protein A5</fullName>
    </alternativeName>
</protein>
<dbReference type="Pfam" id="PF16911">
    <property type="entry name" value="PapA_C"/>
    <property type="match status" value="1"/>
</dbReference>
<dbReference type="EC" id="2.3.1.282" evidence="5"/>
<evidence type="ECO:0000256" key="7">
    <source>
        <dbReference type="ARBA" id="ARBA00022516"/>
    </source>
</evidence>
<dbReference type="Gene3D" id="3.30.559.30">
    <property type="entry name" value="Nonribosomal peptide synthetase, condensation domain"/>
    <property type="match status" value="1"/>
</dbReference>
<organism evidence="14 15">
    <name type="scientific">Nocardia uniformis</name>
    <dbReference type="NCBI Taxonomy" id="53432"/>
    <lineage>
        <taxon>Bacteria</taxon>
        <taxon>Bacillati</taxon>
        <taxon>Actinomycetota</taxon>
        <taxon>Actinomycetes</taxon>
        <taxon>Mycobacteriales</taxon>
        <taxon>Nocardiaceae</taxon>
        <taxon>Nocardia</taxon>
    </lineage>
</organism>
<evidence type="ECO:0000256" key="9">
    <source>
        <dbReference type="ARBA" id="ARBA00023315"/>
    </source>
</evidence>
<evidence type="ECO:0000256" key="8">
    <source>
        <dbReference type="ARBA" id="ARBA00022679"/>
    </source>
</evidence>
<dbReference type="AlphaFoldDB" id="A0A849C7V6"/>
<name>A0A849C7V6_9NOCA</name>
<evidence type="ECO:0000256" key="4">
    <source>
        <dbReference type="ARBA" id="ARBA00006558"/>
    </source>
</evidence>
<dbReference type="Gene3D" id="3.30.559.10">
    <property type="entry name" value="Chloramphenicol acetyltransferase-like domain"/>
    <property type="match status" value="1"/>
</dbReference>
<reference evidence="14 15" key="1">
    <citation type="submission" date="2020-05" db="EMBL/GenBank/DDBJ databases">
        <title>MicrobeNet Type strains.</title>
        <authorList>
            <person name="Nicholson A.C."/>
        </authorList>
    </citation>
    <scope>NUCLEOTIDE SEQUENCE [LARGE SCALE GENOMIC DNA]</scope>
    <source>
        <strain evidence="14 15">JCM 3224</strain>
    </source>
</reference>
<dbReference type="InterPro" id="IPR023213">
    <property type="entry name" value="CAT-like_dom_sf"/>
</dbReference>